<feature type="domain" description="EamA" evidence="7">
    <location>
        <begin position="122"/>
        <end position="222"/>
    </location>
</feature>
<evidence type="ECO:0000313" key="8">
    <source>
        <dbReference type="EMBL" id="GAA1745118.1"/>
    </source>
</evidence>
<keyword evidence="3 6" id="KW-0812">Transmembrane</keyword>
<sequence length="233" mass="24138">MSPAQVVLGRLLGGTVALLVISLVTRTRLPTGRGVWAHLSVVSLLLCVVPFLPFAWAEQHIDSGLASIFNATSPLMTIVVALLALPEERPTRARLAGLATGFVGVLVVLGPWRGLGGGSAAGQLACLWATACYGTAFVYLRRFVAPRGLPAISAATVQVGVSAVLMLVLTPFLPAHPVHLTWRVTASVLALGILGTGIAYVWNANVVAVWGATNASTVTYLTRSSGSLSASCS</sequence>
<evidence type="ECO:0000256" key="4">
    <source>
        <dbReference type="ARBA" id="ARBA00022989"/>
    </source>
</evidence>
<feature type="transmembrane region" description="Helical" evidence="6">
    <location>
        <begin position="36"/>
        <end position="57"/>
    </location>
</feature>
<name>A0ABN2K028_9MICO</name>
<evidence type="ECO:0000313" key="9">
    <source>
        <dbReference type="Proteomes" id="UP001501475"/>
    </source>
</evidence>
<comment type="subcellular location">
    <subcellularLocation>
        <location evidence="1">Membrane</location>
        <topology evidence="1">Multi-pass membrane protein</topology>
    </subcellularLocation>
</comment>
<evidence type="ECO:0000256" key="2">
    <source>
        <dbReference type="ARBA" id="ARBA00007362"/>
    </source>
</evidence>
<feature type="transmembrane region" description="Helical" evidence="6">
    <location>
        <begin position="120"/>
        <end position="140"/>
    </location>
</feature>
<dbReference type="RefSeq" id="WP_344060904.1">
    <property type="nucleotide sequence ID" value="NZ_BAAAPN010000003.1"/>
</dbReference>
<reference evidence="8 9" key="1">
    <citation type="journal article" date="2019" name="Int. J. Syst. Evol. Microbiol.">
        <title>The Global Catalogue of Microorganisms (GCM) 10K type strain sequencing project: providing services to taxonomists for standard genome sequencing and annotation.</title>
        <authorList>
            <consortium name="The Broad Institute Genomics Platform"/>
            <consortium name="The Broad Institute Genome Sequencing Center for Infectious Disease"/>
            <person name="Wu L."/>
            <person name="Ma J."/>
        </authorList>
    </citation>
    <scope>NUCLEOTIDE SEQUENCE [LARGE SCALE GENOMIC DNA]</scope>
    <source>
        <strain evidence="8 9">JCM 15591</strain>
    </source>
</reference>
<organism evidence="8 9">
    <name type="scientific">Nostocoides vanveenii</name>
    <dbReference type="NCBI Taxonomy" id="330835"/>
    <lineage>
        <taxon>Bacteria</taxon>
        <taxon>Bacillati</taxon>
        <taxon>Actinomycetota</taxon>
        <taxon>Actinomycetes</taxon>
        <taxon>Micrococcales</taxon>
        <taxon>Intrasporangiaceae</taxon>
        <taxon>Nostocoides</taxon>
    </lineage>
</organism>
<proteinExistence type="inferred from homology"/>
<dbReference type="InterPro" id="IPR037185">
    <property type="entry name" value="EmrE-like"/>
</dbReference>
<evidence type="ECO:0000256" key="6">
    <source>
        <dbReference type="SAM" id="Phobius"/>
    </source>
</evidence>
<dbReference type="InterPro" id="IPR050638">
    <property type="entry name" value="AA-Vitamin_Transporters"/>
</dbReference>
<keyword evidence="4 6" id="KW-1133">Transmembrane helix</keyword>
<keyword evidence="5 6" id="KW-0472">Membrane</keyword>
<gene>
    <name evidence="8" type="ORF">GCM10009810_02300</name>
</gene>
<feature type="transmembrane region" description="Helical" evidence="6">
    <location>
        <begin position="63"/>
        <end position="83"/>
    </location>
</feature>
<feature type="transmembrane region" description="Helical" evidence="6">
    <location>
        <begin position="95"/>
        <end position="114"/>
    </location>
</feature>
<evidence type="ECO:0000256" key="3">
    <source>
        <dbReference type="ARBA" id="ARBA00022692"/>
    </source>
</evidence>
<dbReference type="PANTHER" id="PTHR32322:SF9">
    <property type="entry name" value="AMINO-ACID METABOLITE EFFLUX PUMP-RELATED"/>
    <property type="match status" value="1"/>
</dbReference>
<evidence type="ECO:0000256" key="5">
    <source>
        <dbReference type="ARBA" id="ARBA00023136"/>
    </source>
</evidence>
<dbReference type="PANTHER" id="PTHR32322">
    <property type="entry name" value="INNER MEMBRANE TRANSPORTER"/>
    <property type="match status" value="1"/>
</dbReference>
<evidence type="ECO:0000256" key="1">
    <source>
        <dbReference type="ARBA" id="ARBA00004141"/>
    </source>
</evidence>
<keyword evidence="9" id="KW-1185">Reference proteome</keyword>
<evidence type="ECO:0000259" key="7">
    <source>
        <dbReference type="Pfam" id="PF00892"/>
    </source>
</evidence>
<dbReference type="EMBL" id="BAAAPN010000003">
    <property type="protein sequence ID" value="GAA1745118.1"/>
    <property type="molecule type" value="Genomic_DNA"/>
</dbReference>
<comment type="similarity">
    <text evidence="2">Belongs to the EamA transporter family.</text>
</comment>
<accession>A0ABN2K028</accession>
<feature type="domain" description="EamA" evidence="7">
    <location>
        <begin position="1"/>
        <end position="109"/>
    </location>
</feature>
<dbReference type="SUPFAM" id="SSF103481">
    <property type="entry name" value="Multidrug resistance efflux transporter EmrE"/>
    <property type="match status" value="1"/>
</dbReference>
<feature type="transmembrane region" description="Helical" evidence="6">
    <location>
        <begin position="152"/>
        <end position="174"/>
    </location>
</feature>
<protein>
    <recommendedName>
        <fullName evidence="7">EamA domain-containing protein</fullName>
    </recommendedName>
</protein>
<feature type="transmembrane region" description="Helical" evidence="6">
    <location>
        <begin position="6"/>
        <end position="24"/>
    </location>
</feature>
<feature type="transmembrane region" description="Helical" evidence="6">
    <location>
        <begin position="180"/>
        <end position="202"/>
    </location>
</feature>
<dbReference type="Pfam" id="PF00892">
    <property type="entry name" value="EamA"/>
    <property type="match status" value="2"/>
</dbReference>
<dbReference type="InterPro" id="IPR000620">
    <property type="entry name" value="EamA_dom"/>
</dbReference>
<comment type="caution">
    <text evidence="8">The sequence shown here is derived from an EMBL/GenBank/DDBJ whole genome shotgun (WGS) entry which is preliminary data.</text>
</comment>
<dbReference type="Proteomes" id="UP001501475">
    <property type="component" value="Unassembled WGS sequence"/>
</dbReference>